<dbReference type="RefSeq" id="WP_204696518.1">
    <property type="nucleotide sequence ID" value="NZ_JAFBEC010000003.1"/>
</dbReference>
<dbReference type="PANTHER" id="PTHR42951:SF4">
    <property type="entry name" value="ACYL-COENZYME A THIOESTERASE MBLAC2"/>
    <property type="match status" value="1"/>
</dbReference>
<organism evidence="2 3">
    <name type="scientific">Geomicrobium sediminis</name>
    <dbReference type="NCBI Taxonomy" id="1347788"/>
    <lineage>
        <taxon>Bacteria</taxon>
        <taxon>Bacillati</taxon>
        <taxon>Bacillota</taxon>
        <taxon>Bacilli</taxon>
        <taxon>Bacillales</taxon>
        <taxon>Geomicrobium</taxon>
    </lineage>
</organism>
<proteinExistence type="predicted"/>
<sequence length="285" mass="32886">MLNQINQSNYYLANDDARERPALGLVCGDKYSLVIDAGNSAQHAREFLLEVRALNVPPVKYVVITHGHWDHFLGMNEFEDASIIVNSLTNETIKQWQRYSFDDESLQRYKDSSLITDQCVEVIVDEIPERESFKLVSPDIIFQNQFTIDLGNKVCLLETIKETHTDDSTIVYVPDDKVIYLGDCAYGTTTNSLFHYKQSHLLPMIESITKYEANDSLLGHESICDQNEMNVYWNELTSTSRVVDSTSMEEALDSFKKEYRREPNFNEAFFLQAFVNDRKIHSNHN</sequence>
<dbReference type="Proteomes" id="UP000741863">
    <property type="component" value="Unassembled WGS sequence"/>
</dbReference>
<dbReference type="PANTHER" id="PTHR42951">
    <property type="entry name" value="METALLO-BETA-LACTAMASE DOMAIN-CONTAINING"/>
    <property type="match status" value="1"/>
</dbReference>
<dbReference type="SMART" id="SM00849">
    <property type="entry name" value="Lactamase_B"/>
    <property type="match status" value="1"/>
</dbReference>
<dbReference type="InterPro" id="IPR036866">
    <property type="entry name" value="RibonucZ/Hydroxyglut_hydro"/>
</dbReference>
<dbReference type="Gene3D" id="3.60.15.10">
    <property type="entry name" value="Ribonuclease Z/Hydroxyacylglutathione hydrolase-like"/>
    <property type="match status" value="1"/>
</dbReference>
<gene>
    <name evidence="2" type="ORF">JOD17_001438</name>
</gene>
<dbReference type="InterPro" id="IPR001279">
    <property type="entry name" value="Metallo-B-lactamas"/>
</dbReference>
<name>A0ABS2PAC0_9BACL</name>
<evidence type="ECO:0000259" key="1">
    <source>
        <dbReference type="SMART" id="SM00849"/>
    </source>
</evidence>
<keyword evidence="3" id="KW-1185">Reference proteome</keyword>
<dbReference type="Pfam" id="PF00753">
    <property type="entry name" value="Lactamase_B"/>
    <property type="match status" value="1"/>
</dbReference>
<evidence type="ECO:0000313" key="3">
    <source>
        <dbReference type="Proteomes" id="UP000741863"/>
    </source>
</evidence>
<reference evidence="2 3" key="1">
    <citation type="submission" date="2021-01" db="EMBL/GenBank/DDBJ databases">
        <title>Genomic Encyclopedia of Type Strains, Phase IV (KMG-IV): sequencing the most valuable type-strain genomes for metagenomic binning, comparative biology and taxonomic classification.</title>
        <authorList>
            <person name="Goeker M."/>
        </authorList>
    </citation>
    <scope>NUCLEOTIDE SEQUENCE [LARGE SCALE GENOMIC DNA]</scope>
    <source>
        <strain evidence="2 3">DSM 25540</strain>
    </source>
</reference>
<comment type="caution">
    <text evidence="2">The sequence shown here is derived from an EMBL/GenBank/DDBJ whole genome shotgun (WGS) entry which is preliminary data.</text>
</comment>
<dbReference type="SUPFAM" id="SSF56281">
    <property type="entry name" value="Metallo-hydrolase/oxidoreductase"/>
    <property type="match status" value="1"/>
</dbReference>
<evidence type="ECO:0000313" key="2">
    <source>
        <dbReference type="EMBL" id="MBM7632345.1"/>
    </source>
</evidence>
<protein>
    <submittedName>
        <fullName evidence="2">Glyoxylase-like metal-dependent hydrolase (Beta-lactamase superfamily II)</fullName>
    </submittedName>
</protein>
<dbReference type="InterPro" id="IPR050855">
    <property type="entry name" value="NDM-1-like"/>
</dbReference>
<accession>A0ABS2PAC0</accession>
<dbReference type="EMBL" id="JAFBEC010000003">
    <property type="protein sequence ID" value="MBM7632345.1"/>
    <property type="molecule type" value="Genomic_DNA"/>
</dbReference>
<feature type="domain" description="Metallo-beta-lactamase" evidence="1">
    <location>
        <begin position="20"/>
        <end position="220"/>
    </location>
</feature>